<proteinExistence type="predicted"/>
<dbReference type="EMBL" id="JBBMQU010000034">
    <property type="protein sequence ID" value="MEM5552272.1"/>
    <property type="molecule type" value="Genomic_DNA"/>
</dbReference>
<keyword evidence="1" id="KW-0472">Membrane</keyword>
<evidence type="ECO:0000259" key="2">
    <source>
        <dbReference type="Pfam" id="PF11127"/>
    </source>
</evidence>
<dbReference type="Proteomes" id="UP001388366">
    <property type="component" value="Unassembled WGS sequence"/>
</dbReference>
<dbReference type="Pfam" id="PF11127">
    <property type="entry name" value="YgaP-like_TM"/>
    <property type="match status" value="1"/>
</dbReference>
<dbReference type="Gene3D" id="6.10.140.1340">
    <property type="match status" value="1"/>
</dbReference>
<reference evidence="3 4" key="1">
    <citation type="submission" date="2024-03" db="EMBL/GenBank/DDBJ databases">
        <title>Community enrichment and isolation of bacterial strains for fucoidan degradation.</title>
        <authorList>
            <person name="Sichert A."/>
        </authorList>
    </citation>
    <scope>NUCLEOTIDE SEQUENCE [LARGE SCALE GENOMIC DNA]</scope>
    <source>
        <strain evidence="3 4">AS81</strain>
    </source>
</reference>
<comment type="caution">
    <text evidence="3">The sequence shown here is derived from an EMBL/GenBank/DDBJ whole genome shotgun (WGS) entry which is preliminary data.</text>
</comment>
<evidence type="ECO:0000256" key="1">
    <source>
        <dbReference type="SAM" id="Phobius"/>
    </source>
</evidence>
<sequence length="62" mass="7031">MKISDGILLLAGSMVTISVLLSYFVDSRFMLLTLLIGVNLIQTAFTKWCPLINFFRKRGFTD</sequence>
<feature type="domain" description="Inner membrane protein YgaP-like transmembrane" evidence="2">
    <location>
        <begin position="9"/>
        <end position="56"/>
    </location>
</feature>
<accession>A0ABU9U5F6</accession>
<gene>
    <name evidence="3" type="ORF">WNY63_16225</name>
</gene>
<protein>
    <submittedName>
        <fullName evidence="3">DUF2892 domain-containing protein</fullName>
    </submittedName>
</protein>
<feature type="transmembrane region" description="Helical" evidence="1">
    <location>
        <begin position="31"/>
        <end position="55"/>
    </location>
</feature>
<evidence type="ECO:0000313" key="4">
    <source>
        <dbReference type="Proteomes" id="UP001388366"/>
    </source>
</evidence>
<keyword evidence="1" id="KW-1133">Transmembrane helix</keyword>
<dbReference type="RefSeq" id="WP_082355714.1">
    <property type="nucleotide sequence ID" value="NZ_BDDS01000018.1"/>
</dbReference>
<organism evidence="3 4">
    <name type="scientific">Pseudoalteromonas neustonica</name>
    <dbReference type="NCBI Taxonomy" id="1840331"/>
    <lineage>
        <taxon>Bacteria</taxon>
        <taxon>Pseudomonadati</taxon>
        <taxon>Pseudomonadota</taxon>
        <taxon>Gammaproteobacteria</taxon>
        <taxon>Alteromonadales</taxon>
        <taxon>Pseudoalteromonadaceae</taxon>
        <taxon>Pseudoalteromonas</taxon>
    </lineage>
</organism>
<dbReference type="InterPro" id="IPR021309">
    <property type="entry name" value="YgaP-like_TM"/>
</dbReference>
<feature type="transmembrane region" description="Helical" evidence="1">
    <location>
        <begin position="7"/>
        <end position="25"/>
    </location>
</feature>
<evidence type="ECO:0000313" key="3">
    <source>
        <dbReference type="EMBL" id="MEM5552272.1"/>
    </source>
</evidence>
<keyword evidence="4" id="KW-1185">Reference proteome</keyword>
<name>A0ABU9U5F6_9GAMM</name>
<keyword evidence="1" id="KW-0812">Transmembrane</keyword>